<feature type="transmembrane region" description="Helical" evidence="1">
    <location>
        <begin position="102"/>
        <end position="121"/>
    </location>
</feature>
<comment type="caution">
    <text evidence="3">The sequence shown here is derived from an EMBL/GenBank/DDBJ whole genome shotgun (WGS) entry which is preliminary data.</text>
</comment>
<feature type="transmembrane region" description="Helical" evidence="1">
    <location>
        <begin position="154"/>
        <end position="172"/>
    </location>
</feature>
<keyword evidence="1" id="KW-1133">Transmembrane helix</keyword>
<evidence type="ECO:0000259" key="2">
    <source>
        <dbReference type="SMART" id="SM00014"/>
    </source>
</evidence>
<dbReference type="AlphaFoldDB" id="A0A2M7RJ65"/>
<feature type="transmembrane region" description="Helical" evidence="1">
    <location>
        <begin position="128"/>
        <end position="148"/>
    </location>
</feature>
<keyword evidence="1" id="KW-0472">Membrane</keyword>
<protein>
    <recommendedName>
        <fullName evidence="2">Phosphatidic acid phosphatase type 2/haloperoxidase domain-containing protein</fullName>
    </recommendedName>
</protein>
<evidence type="ECO:0000313" key="4">
    <source>
        <dbReference type="Proteomes" id="UP000230779"/>
    </source>
</evidence>
<gene>
    <name evidence="3" type="ORF">COY66_03045</name>
</gene>
<accession>A0A2M7RJ65</accession>
<dbReference type="SMART" id="SM00014">
    <property type="entry name" value="acidPPc"/>
    <property type="match status" value="1"/>
</dbReference>
<evidence type="ECO:0000256" key="1">
    <source>
        <dbReference type="SAM" id="Phobius"/>
    </source>
</evidence>
<dbReference type="Gene3D" id="1.20.144.10">
    <property type="entry name" value="Phosphatidic acid phosphatase type 2/haloperoxidase"/>
    <property type="match status" value="1"/>
</dbReference>
<proteinExistence type="predicted"/>
<feature type="transmembrane region" description="Helical" evidence="1">
    <location>
        <begin position="56"/>
        <end position="76"/>
    </location>
</feature>
<name>A0A2M7RJ65_9BACT</name>
<dbReference type="Proteomes" id="UP000230779">
    <property type="component" value="Unassembled WGS sequence"/>
</dbReference>
<dbReference type="PANTHER" id="PTHR14969">
    <property type="entry name" value="SPHINGOSINE-1-PHOSPHATE PHOSPHOHYDROLASE"/>
    <property type="match status" value="1"/>
</dbReference>
<feature type="domain" description="Phosphatidic acid phosphatase type 2/haloperoxidase" evidence="2">
    <location>
        <begin position="57"/>
        <end position="169"/>
    </location>
</feature>
<dbReference type="PANTHER" id="PTHR14969:SF13">
    <property type="entry name" value="AT30094P"/>
    <property type="match status" value="1"/>
</dbReference>
<dbReference type="SUPFAM" id="SSF48317">
    <property type="entry name" value="Acid phosphatase/Vanadium-dependent haloperoxidase"/>
    <property type="match status" value="1"/>
</dbReference>
<evidence type="ECO:0000313" key="3">
    <source>
        <dbReference type="EMBL" id="PIY96795.1"/>
    </source>
</evidence>
<dbReference type="InterPro" id="IPR000326">
    <property type="entry name" value="PAP2/HPO"/>
</dbReference>
<reference evidence="3 4" key="1">
    <citation type="submission" date="2017-09" db="EMBL/GenBank/DDBJ databases">
        <title>Depth-based differentiation of microbial function through sediment-hosted aquifers and enrichment of novel symbionts in the deep terrestrial subsurface.</title>
        <authorList>
            <person name="Probst A.J."/>
            <person name="Ladd B."/>
            <person name="Jarett J.K."/>
            <person name="Geller-Mcgrath D.E."/>
            <person name="Sieber C.M."/>
            <person name="Emerson J.B."/>
            <person name="Anantharaman K."/>
            <person name="Thomas B.C."/>
            <person name="Malmstrom R."/>
            <person name="Stieglmeier M."/>
            <person name="Klingl A."/>
            <person name="Woyke T."/>
            <person name="Ryan C.M."/>
            <person name="Banfield J.F."/>
        </authorList>
    </citation>
    <scope>NUCLEOTIDE SEQUENCE [LARGE SCALE GENOMIC DNA]</scope>
    <source>
        <strain evidence="3">CG_4_10_14_0_8_um_filter_42_10</strain>
    </source>
</reference>
<keyword evidence="1" id="KW-0812">Transmembrane</keyword>
<dbReference type="InterPro" id="IPR036938">
    <property type="entry name" value="PAP2/HPO_sf"/>
</dbReference>
<organism evidence="3 4">
    <name type="scientific">Candidatus Kerfeldbacteria bacterium CG_4_10_14_0_8_um_filter_42_10</name>
    <dbReference type="NCBI Taxonomy" id="2014248"/>
    <lineage>
        <taxon>Bacteria</taxon>
        <taxon>Candidatus Kerfeldiibacteriota</taxon>
    </lineage>
</organism>
<dbReference type="Pfam" id="PF01569">
    <property type="entry name" value="PAP2"/>
    <property type="match status" value="1"/>
</dbReference>
<feature type="transmembrane region" description="Helical" evidence="1">
    <location>
        <begin position="20"/>
        <end position="49"/>
    </location>
</feature>
<sequence>MLSVDHLIFWGFYNALPHLPIFNAFFTFISYLGYPNLIWVPLVIGFLLFHHQKRGWILLEAVFAIGIGVVLNEYLIKEIFVRLRPFEVFANLSSLDPTAAGFSFPSSHAVAALSLATVIALSTKNTKIQALAAIYAILVCFSRIYLGVHFPLDVIAGALLGILLGWLSSYFLPHFYKSLFHKEGHF</sequence>
<dbReference type="EMBL" id="PFMD01000028">
    <property type="protein sequence ID" value="PIY96795.1"/>
    <property type="molecule type" value="Genomic_DNA"/>
</dbReference>